<feature type="domain" description="CoA carboxyltransferase N-terminal" evidence="3">
    <location>
        <begin position="51"/>
        <end position="307"/>
    </location>
</feature>
<dbReference type="InterPro" id="IPR011763">
    <property type="entry name" value="COA_CT_C"/>
</dbReference>
<dbReference type="Proteomes" id="UP000199691">
    <property type="component" value="Unassembled WGS sequence"/>
</dbReference>
<dbReference type="Pfam" id="PF01039">
    <property type="entry name" value="Carboxyl_trans"/>
    <property type="match status" value="1"/>
</dbReference>
<evidence type="ECO:0000256" key="1">
    <source>
        <dbReference type="ARBA" id="ARBA00006102"/>
    </source>
</evidence>
<dbReference type="PANTHER" id="PTHR43842">
    <property type="entry name" value="PROPIONYL-COA CARBOXYLASE BETA CHAIN"/>
    <property type="match status" value="1"/>
</dbReference>
<dbReference type="GO" id="GO:0015977">
    <property type="term" value="P:carbon fixation"/>
    <property type="evidence" value="ECO:0007669"/>
    <property type="project" value="UniProtKB-ARBA"/>
</dbReference>
<dbReference type="PROSITE" id="PS50989">
    <property type="entry name" value="COA_CT_CTER"/>
    <property type="match status" value="1"/>
</dbReference>
<dbReference type="PANTHER" id="PTHR43842:SF2">
    <property type="entry name" value="PROPIONYL-COA CARBOXYLASE BETA CHAIN, MITOCHONDRIAL"/>
    <property type="match status" value="1"/>
</dbReference>
<dbReference type="STRING" id="641025.SAMN05421507_101491"/>
<reference evidence="6" key="1">
    <citation type="submission" date="2016-10" db="EMBL/GenBank/DDBJ databases">
        <authorList>
            <person name="Varghese N."/>
            <person name="Submissions S."/>
        </authorList>
    </citation>
    <scope>NUCLEOTIDE SEQUENCE [LARGE SCALE GENOMIC DNA]</scope>
    <source>
        <strain evidence="6">CGMCC 4.6609</strain>
    </source>
</reference>
<evidence type="ECO:0000259" key="4">
    <source>
        <dbReference type="PROSITE" id="PS50989"/>
    </source>
</evidence>
<dbReference type="InterPro" id="IPR011762">
    <property type="entry name" value="COA_CT_N"/>
</dbReference>
<sequence>MEHGEQVAVTWTTARGSSAMVSLGCEPMSSATEPIGHAPTEASGAPDVHTTAGKLVDLYRRNDEAVHAGSERAVEKQHAKGKKTARERIDLLLDPGSFVELDELARHRSTNFGQERNRPYGDGVVTGYGTVDGRPVCVFSQDVTVFGGSLGEVYGEKIVKVMDLAIKTGRPIIGINEGGGARIQEGVVSLGLYGEIFSRNVKASGVIPQISLIMGSNAGGHVYSPALTDFVVMVDQTSHMFITGPDVIKTVTGEDVTFEELGGGRTHNTKSGNAHYLGSDEEDAIAYVKELLSYLPSNNLSDPPTFEGTLGQGSVPDSTTDSDRELDTLIPDSANQPYDMHEVINRVLDDGDFLEVQPLFAPNILVGFGRVDGHSVGVVANQPTQFAGCLDIDASEKAARFVRTCDAFNIPVLTFVDVPGFLPGTDQEWNGIIRRGAKLIYAYAEATVPLVTVITRKAYGGAYDVMGSKHLGADINLAWPTAQIAVMGASGAANIVHRKTLATAAQNGEDVDALRAQLQQEYEDTLCNPYVAAERGYVDSVIPPSYTRGYVARALSMLRDKRETLPPKKHGNIPL</sequence>
<gene>
    <name evidence="5" type="ORF">SAMN05421507_101491</name>
</gene>
<dbReference type="FunFam" id="3.90.226.10:FF:000017">
    <property type="entry name" value="Propionyl-CoA carboxylase subunit beta 5"/>
    <property type="match status" value="1"/>
</dbReference>
<evidence type="ECO:0000313" key="5">
    <source>
        <dbReference type="EMBL" id="SDN84977.1"/>
    </source>
</evidence>
<evidence type="ECO:0000259" key="3">
    <source>
        <dbReference type="PROSITE" id="PS50980"/>
    </source>
</evidence>
<accession>A0A1H0ER84</accession>
<keyword evidence="6" id="KW-1185">Reference proteome</keyword>
<dbReference type="InterPro" id="IPR051047">
    <property type="entry name" value="AccD/PCCB"/>
</dbReference>
<dbReference type="InterPro" id="IPR029045">
    <property type="entry name" value="ClpP/crotonase-like_dom_sf"/>
</dbReference>
<feature type="domain" description="CoA carboxyltransferase C-terminal" evidence="4">
    <location>
        <begin position="321"/>
        <end position="557"/>
    </location>
</feature>
<comment type="similarity">
    <text evidence="1">Belongs to the AccD/PCCB family.</text>
</comment>
<dbReference type="InterPro" id="IPR034733">
    <property type="entry name" value="AcCoA_carboxyl_beta"/>
</dbReference>
<evidence type="ECO:0000313" key="6">
    <source>
        <dbReference type="Proteomes" id="UP000199691"/>
    </source>
</evidence>
<dbReference type="EMBL" id="FNIX01000001">
    <property type="protein sequence ID" value="SDN84977.1"/>
    <property type="molecule type" value="Genomic_DNA"/>
</dbReference>
<proteinExistence type="inferred from homology"/>
<dbReference type="AlphaFoldDB" id="A0A1H0ER84"/>
<dbReference type="FunFam" id="3.90.226.10:FF:000016">
    <property type="entry name" value="Propionyl-CoA carboxylase, beta subunit"/>
    <property type="match status" value="1"/>
</dbReference>
<dbReference type="GO" id="GO:0003989">
    <property type="term" value="F:acetyl-CoA carboxylase activity"/>
    <property type="evidence" value="ECO:0007669"/>
    <property type="project" value="UniProtKB-ARBA"/>
</dbReference>
<dbReference type="SUPFAM" id="SSF52096">
    <property type="entry name" value="ClpP/crotonase"/>
    <property type="match status" value="2"/>
</dbReference>
<protein>
    <submittedName>
        <fullName evidence="5">Propionyl-CoA carboxylase beta chain</fullName>
    </submittedName>
</protein>
<evidence type="ECO:0000256" key="2">
    <source>
        <dbReference type="SAM" id="MobiDB-lite"/>
    </source>
</evidence>
<organism evidence="5 6">
    <name type="scientific">Lentzea jiangxiensis</name>
    <dbReference type="NCBI Taxonomy" id="641025"/>
    <lineage>
        <taxon>Bacteria</taxon>
        <taxon>Bacillati</taxon>
        <taxon>Actinomycetota</taxon>
        <taxon>Actinomycetes</taxon>
        <taxon>Pseudonocardiales</taxon>
        <taxon>Pseudonocardiaceae</taxon>
        <taxon>Lentzea</taxon>
    </lineage>
</organism>
<dbReference type="GO" id="GO:0004658">
    <property type="term" value="F:propionyl-CoA carboxylase activity"/>
    <property type="evidence" value="ECO:0007669"/>
    <property type="project" value="UniProtKB-ARBA"/>
</dbReference>
<dbReference type="GO" id="GO:0009317">
    <property type="term" value="C:acetyl-CoA carboxylase complex"/>
    <property type="evidence" value="ECO:0007669"/>
    <property type="project" value="TreeGrafter"/>
</dbReference>
<dbReference type="PROSITE" id="PS50980">
    <property type="entry name" value="COA_CT_NTER"/>
    <property type="match status" value="1"/>
</dbReference>
<name>A0A1H0ER84_9PSEU</name>
<dbReference type="Gene3D" id="3.90.226.10">
    <property type="entry name" value="2-enoyl-CoA Hydratase, Chain A, domain 1"/>
    <property type="match status" value="2"/>
</dbReference>
<feature type="region of interest" description="Disordered" evidence="2">
    <location>
        <begin position="303"/>
        <end position="325"/>
    </location>
</feature>